<dbReference type="EC" id="2.7.7.7" evidence="11"/>
<comment type="function">
    <text evidence="11">DNA polymerase III is a complex, multichain enzyme responsible for most of the replicative synthesis in bacteria. This DNA polymerase also exhibits 3' to 5' exonuclease activity.</text>
</comment>
<evidence type="ECO:0000256" key="7">
    <source>
        <dbReference type="ARBA" id="ARBA00022833"/>
    </source>
</evidence>
<dbReference type="InterPro" id="IPR012763">
    <property type="entry name" value="DNA_pol_III_sug/sutau_N"/>
</dbReference>
<dbReference type="InterPro" id="IPR045085">
    <property type="entry name" value="HLD_clamp_pol_III_gamma_tau"/>
</dbReference>
<feature type="region of interest" description="Disordered" evidence="12">
    <location>
        <begin position="390"/>
        <end position="445"/>
    </location>
</feature>
<keyword evidence="5" id="KW-0479">Metal-binding</keyword>
<evidence type="ECO:0000256" key="1">
    <source>
        <dbReference type="ARBA" id="ARBA00006360"/>
    </source>
</evidence>
<dbReference type="InterPro" id="IPR022754">
    <property type="entry name" value="DNA_pol_III_gamma-3"/>
</dbReference>
<feature type="compositionally biased region" description="Pro residues" evidence="12">
    <location>
        <begin position="421"/>
        <end position="431"/>
    </location>
</feature>
<proteinExistence type="inferred from homology"/>
<keyword evidence="8 11" id="KW-0067">ATP-binding</keyword>
<dbReference type="RefSeq" id="WP_012680882.1">
    <property type="nucleotide sequence ID" value="NC_012483.1"/>
</dbReference>
<dbReference type="Gene3D" id="1.10.8.60">
    <property type="match status" value="1"/>
</dbReference>
<feature type="region of interest" description="Disordered" evidence="12">
    <location>
        <begin position="503"/>
        <end position="524"/>
    </location>
</feature>
<keyword evidence="9 11" id="KW-0239">DNA-directed DNA polymerase</keyword>
<evidence type="ECO:0000256" key="8">
    <source>
        <dbReference type="ARBA" id="ARBA00022840"/>
    </source>
</evidence>
<feature type="compositionally biased region" description="Low complexity" evidence="12">
    <location>
        <begin position="432"/>
        <end position="443"/>
    </location>
</feature>
<dbReference type="FunFam" id="1.10.8.60:FF:000013">
    <property type="entry name" value="DNA polymerase III subunit gamma/tau"/>
    <property type="match status" value="1"/>
</dbReference>
<reference evidence="14 15" key="1">
    <citation type="journal article" date="2009" name="Appl. Environ. Microbiol.">
        <title>Three genomes from the phylum Acidobacteria provide insight into the lifestyles of these microorganisms in soils.</title>
        <authorList>
            <person name="Ward N.L."/>
            <person name="Challacombe J.F."/>
            <person name="Janssen P.H."/>
            <person name="Henrissat B."/>
            <person name="Coutinho P.M."/>
            <person name="Wu M."/>
            <person name="Xie G."/>
            <person name="Haft D.H."/>
            <person name="Sait M."/>
            <person name="Badger J."/>
            <person name="Barabote R.D."/>
            <person name="Bradley B."/>
            <person name="Brettin T.S."/>
            <person name="Brinkac L.M."/>
            <person name="Bruce D."/>
            <person name="Creasy T."/>
            <person name="Daugherty S.C."/>
            <person name="Davidsen T.M."/>
            <person name="DeBoy R.T."/>
            <person name="Detter J.C."/>
            <person name="Dodson R.J."/>
            <person name="Durkin A.S."/>
            <person name="Ganapathy A."/>
            <person name="Gwinn-Giglio M."/>
            <person name="Han C.S."/>
            <person name="Khouri H."/>
            <person name="Kiss H."/>
            <person name="Kothari S.P."/>
            <person name="Madupu R."/>
            <person name="Nelson K.E."/>
            <person name="Nelson W.C."/>
            <person name="Paulsen I."/>
            <person name="Penn K."/>
            <person name="Ren Q."/>
            <person name="Rosovitz M.J."/>
            <person name="Selengut J.D."/>
            <person name="Shrivastava S."/>
            <person name="Sullivan S.A."/>
            <person name="Tapia R."/>
            <person name="Thompson L.S."/>
            <person name="Watkins K.L."/>
            <person name="Yang Q."/>
            <person name="Yu C."/>
            <person name="Zafar N."/>
            <person name="Zhou L."/>
            <person name="Kuske C.R."/>
        </authorList>
    </citation>
    <scope>NUCLEOTIDE SEQUENCE [LARGE SCALE GENOMIC DNA]</scope>
    <source>
        <strain evidence="15">ATCC 51196 / DSM 11244 / BCRC 80197 / JCM 7670 / NBRC 15755 / NCIMB 13165 / 161</strain>
    </source>
</reference>
<dbReference type="PANTHER" id="PTHR11669">
    <property type="entry name" value="REPLICATION FACTOR C / DNA POLYMERASE III GAMMA-TAU SUBUNIT"/>
    <property type="match status" value="1"/>
</dbReference>
<feature type="domain" description="AAA+ ATPase" evidence="13">
    <location>
        <begin position="37"/>
        <end position="189"/>
    </location>
</feature>
<dbReference type="GO" id="GO:0005524">
    <property type="term" value="F:ATP binding"/>
    <property type="evidence" value="ECO:0007669"/>
    <property type="project" value="UniProtKB-KW"/>
</dbReference>
<gene>
    <name evidence="11 14" type="primary">dnaX</name>
    <name evidence="14" type="ordered locus">ACP_0491</name>
</gene>
<comment type="subunit">
    <text evidence="11">DNA polymerase III contains a core (composed of alpha, epsilon and theta chains) that associates with a tau subunit. This core dimerizes to form the POLIII' complex. PolIII' associates with the gamma complex (composed of gamma, delta, delta', psi and chi chains) and with the beta chain to form the complete DNA polymerase III complex.</text>
</comment>
<keyword evidence="2 11" id="KW-0808">Transferase</keyword>
<comment type="similarity">
    <text evidence="1 11">Belongs to the DnaX/STICHEL family.</text>
</comment>
<comment type="catalytic activity">
    <reaction evidence="10 11">
        <text>DNA(n) + a 2'-deoxyribonucleoside 5'-triphosphate = DNA(n+1) + diphosphate</text>
        <dbReference type="Rhea" id="RHEA:22508"/>
        <dbReference type="Rhea" id="RHEA-COMP:17339"/>
        <dbReference type="Rhea" id="RHEA-COMP:17340"/>
        <dbReference type="ChEBI" id="CHEBI:33019"/>
        <dbReference type="ChEBI" id="CHEBI:61560"/>
        <dbReference type="ChEBI" id="CHEBI:173112"/>
        <dbReference type="EC" id="2.7.7.7"/>
    </reaction>
</comment>
<accession>C1F0Z1</accession>
<evidence type="ECO:0000259" key="13">
    <source>
        <dbReference type="SMART" id="SM00382"/>
    </source>
</evidence>
<dbReference type="NCBIfam" id="NF004046">
    <property type="entry name" value="PRK05563.1"/>
    <property type="match status" value="1"/>
</dbReference>
<dbReference type="Pfam" id="PF12169">
    <property type="entry name" value="DNA_pol3_gamma3"/>
    <property type="match status" value="1"/>
</dbReference>
<evidence type="ECO:0000313" key="15">
    <source>
        <dbReference type="Proteomes" id="UP000002207"/>
    </source>
</evidence>
<dbReference type="InParanoid" id="C1F0Z1"/>
<evidence type="ECO:0000256" key="9">
    <source>
        <dbReference type="ARBA" id="ARBA00022932"/>
    </source>
</evidence>
<dbReference type="Gene3D" id="1.20.272.10">
    <property type="match status" value="1"/>
</dbReference>
<dbReference type="NCBIfam" id="TIGR02397">
    <property type="entry name" value="dnaX_nterm"/>
    <property type="match status" value="1"/>
</dbReference>
<evidence type="ECO:0000313" key="14">
    <source>
        <dbReference type="EMBL" id="ACO32861.1"/>
    </source>
</evidence>
<dbReference type="Gene3D" id="3.40.50.300">
    <property type="entry name" value="P-loop containing nucleotide triphosphate hydrolases"/>
    <property type="match status" value="1"/>
</dbReference>
<dbReference type="AlphaFoldDB" id="C1F0Z1"/>
<organism evidence="14 15">
    <name type="scientific">Acidobacterium capsulatum (strain ATCC 51196 / DSM 11244 / BCRC 80197 / JCM 7670 / NBRC 15755 / NCIMB 13165 / 161)</name>
    <dbReference type="NCBI Taxonomy" id="240015"/>
    <lineage>
        <taxon>Bacteria</taxon>
        <taxon>Pseudomonadati</taxon>
        <taxon>Acidobacteriota</taxon>
        <taxon>Terriglobia</taxon>
        <taxon>Terriglobales</taxon>
        <taxon>Acidobacteriaceae</taxon>
        <taxon>Acidobacterium</taxon>
    </lineage>
</organism>
<keyword evidence="4 11" id="KW-0235">DNA replication</keyword>
<evidence type="ECO:0000256" key="4">
    <source>
        <dbReference type="ARBA" id="ARBA00022705"/>
    </source>
</evidence>
<evidence type="ECO:0000256" key="10">
    <source>
        <dbReference type="ARBA" id="ARBA00049244"/>
    </source>
</evidence>
<sequence length="698" mass="74931">MAYQVLARKYRPQRFSDVAGQEHVTRTLLNALAQGRIAHGYIFSGHRGIGKTTIARILAMALNCRTPIGSTTGSPQRPTPEPCGVCESCEEIRLSNAVDVLEIDAATNRGIDEIRELREAARYRPSRDRYKIYILDEAHQITDAAFNALLKTLEEPPDHVVFMMATTEPENIPQTIRSRCQHFSFHAVKFDDILAQLRAIATQENIVAEDAALALLAEAGDGSMRDALSIMDQAIASARLENGQPHLDAEAIRELMGSVPNTVFERLLEAISENQSAAVLEELNRLLNAGNSPVQLARQFVRYLRNTIMAKIGGEQTDLLQISPDERARVGRSALLFSEEDLTRFLQIMLRTFDELNYRQEQRFHLELGLIKLVHLQRLLPVEEFLSQLPPGTGAARSISSATSSPAASRPSPAATAPPVRATPPPRPAPAAPASTPEPSRPAFSPFEADRQRKITSEDTAPAPVAAPSAPSIEAATPAPSVTTPSVNSVPVTSLPIAPPAEPVPAPMAAQPAPAAPSIPEPVAASRPLTPLEAASRAVEAAPAKPSMRVGVAEPERTEGALALASAPAAEADLDHIAQAVCSALEREGHGTASVLLSSGNWTQQGDTIQVEVAIKRMMLSLTMNAEAEKICKNAMRSIGATQKLVFVPGEGNRAAGSKPAIAITGSIQSAALENPLVQKAKELFRGEIRSVLDLRDK</sequence>
<evidence type="ECO:0000256" key="6">
    <source>
        <dbReference type="ARBA" id="ARBA00022741"/>
    </source>
</evidence>
<dbReference type="SMART" id="SM00382">
    <property type="entry name" value="AAA"/>
    <property type="match status" value="1"/>
</dbReference>
<evidence type="ECO:0000256" key="11">
    <source>
        <dbReference type="RuleBase" id="RU364063"/>
    </source>
</evidence>
<dbReference type="OrthoDB" id="9810148at2"/>
<evidence type="ECO:0000256" key="3">
    <source>
        <dbReference type="ARBA" id="ARBA00022695"/>
    </source>
</evidence>
<evidence type="ECO:0000256" key="5">
    <source>
        <dbReference type="ARBA" id="ARBA00022723"/>
    </source>
</evidence>
<dbReference type="eggNOG" id="COG2812">
    <property type="taxonomic scope" value="Bacteria"/>
</dbReference>
<keyword evidence="6 11" id="KW-0547">Nucleotide-binding</keyword>
<dbReference type="InterPro" id="IPR050238">
    <property type="entry name" value="DNA_Rep/Repair_Clamp_Loader"/>
</dbReference>
<dbReference type="PANTHER" id="PTHR11669:SF0">
    <property type="entry name" value="PROTEIN STICHEL-LIKE 2"/>
    <property type="match status" value="1"/>
</dbReference>
<dbReference type="FunCoup" id="C1F0Z1">
    <property type="interactions" value="133"/>
</dbReference>
<dbReference type="InterPro" id="IPR027417">
    <property type="entry name" value="P-loop_NTPase"/>
</dbReference>
<dbReference type="Pfam" id="PF22608">
    <property type="entry name" value="DNAX_ATPase_lid"/>
    <property type="match status" value="1"/>
</dbReference>
<feature type="compositionally biased region" description="Low complexity" evidence="12">
    <location>
        <begin position="395"/>
        <end position="420"/>
    </location>
</feature>
<keyword evidence="7" id="KW-0862">Zinc</keyword>
<dbReference type="GO" id="GO:0003887">
    <property type="term" value="F:DNA-directed DNA polymerase activity"/>
    <property type="evidence" value="ECO:0007669"/>
    <property type="project" value="UniProtKB-KW"/>
</dbReference>
<protein>
    <recommendedName>
        <fullName evidence="11">DNA polymerase III subunit gamma/tau</fullName>
        <ecNumber evidence="11">2.7.7.7</ecNumber>
    </recommendedName>
</protein>
<dbReference type="GO" id="GO:0046872">
    <property type="term" value="F:metal ion binding"/>
    <property type="evidence" value="ECO:0007669"/>
    <property type="project" value="UniProtKB-KW"/>
</dbReference>
<feature type="region of interest" description="Disordered" evidence="12">
    <location>
        <begin position="459"/>
        <end position="488"/>
    </location>
</feature>
<keyword evidence="15" id="KW-1185">Reference proteome</keyword>
<dbReference type="GO" id="GO:0003677">
    <property type="term" value="F:DNA binding"/>
    <property type="evidence" value="ECO:0007669"/>
    <property type="project" value="InterPro"/>
</dbReference>
<dbReference type="InterPro" id="IPR003593">
    <property type="entry name" value="AAA+_ATPase"/>
</dbReference>
<dbReference type="EMBL" id="CP001472">
    <property type="protein sequence ID" value="ACO32861.1"/>
    <property type="molecule type" value="Genomic_DNA"/>
</dbReference>
<evidence type="ECO:0000256" key="2">
    <source>
        <dbReference type="ARBA" id="ARBA00022679"/>
    </source>
</evidence>
<dbReference type="FunFam" id="3.40.50.300:FF:000014">
    <property type="entry name" value="DNA polymerase III subunit gamma/tau"/>
    <property type="match status" value="1"/>
</dbReference>
<dbReference type="HOGENOM" id="CLU_006229_0_7_0"/>
<dbReference type="InterPro" id="IPR008921">
    <property type="entry name" value="DNA_pol3_clamp-load_cplx_C"/>
</dbReference>
<dbReference type="STRING" id="240015.ACP_0491"/>
<dbReference type="CDD" id="cd00009">
    <property type="entry name" value="AAA"/>
    <property type="match status" value="1"/>
</dbReference>
<dbReference type="SUPFAM" id="SSF52540">
    <property type="entry name" value="P-loop containing nucleoside triphosphate hydrolases"/>
    <property type="match status" value="1"/>
</dbReference>
<dbReference type="Proteomes" id="UP000002207">
    <property type="component" value="Chromosome"/>
</dbReference>
<dbReference type="GO" id="GO:0006261">
    <property type="term" value="P:DNA-templated DNA replication"/>
    <property type="evidence" value="ECO:0007669"/>
    <property type="project" value="TreeGrafter"/>
</dbReference>
<feature type="compositionally biased region" description="Low complexity" evidence="12">
    <location>
        <begin position="461"/>
        <end position="488"/>
    </location>
</feature>
<dbReference type="KEGG" id="aca:ACP_0491"/>
<dbReference type="GO" id="GO:0009360">
    <property type="term" value="C:DNA polymerase III complex"/>
    <property type="evidence" value="ECO:0007669"/>
    <property type="project" value="InterPro"/>
</dbReference>
<evidence type="ECO:0000256" key="12">
    <source>
        <dbReference type="SAM" id="MobiDB-lite"/>
    </source>
</evidence>
<dbReference type="Pfam" id="PF13177">
    <property type="entry name" value="DNA_pol3_delta2"/>
    <property type="match status" value="1"/>
</dbReference>
<keyword evidence="3 11" id="KW-0548">Nucleotidyltransferase</keyword>
<name>C1F0Z1_ACIC5</name>
<dbReference type="SUPFAM" id="SSF48019">
    <property type="entry name" value="post-AAA+ oligomerization domain-like"/>
    <property type="match status" value="1"/>
</dbReference>